<evidence type="ECO:0000256" key="6">
    <source>
        <dbReference type="ARBA" id="ARBA00023033"/>
    </source>
</evidence>
<evidence type="ECO:0000256" key="3">
    <source>
        <dbReference type="ARBA" id="ARBA00022723"/>
    </source>
</evidence>
<dbReference type="PRINTS" id="PR00385">
    <property type="entry name" value="P450"/>
</dbReference>
<organism evidence="10 11">
    <name type="scientific">Lupinus albus</name>
    <name type="common">White lupine</name>
    <name type="synonym">Lupinus termis</name>
    <dbReference type="NCBI Taxonomy" id="3870"/>
    <lineage>
        <taxon>Eukaryota</taxon>
        <taxon>Viridiplantae</taxon>
        <taxon>Streptophyta</taxon>
        <taxon>Embryophyta</taxon>
        <taxon>Tracheophyta</taxon>
        <taxon>Spermatophyta</taxon>
        <taxon>Magnoliopsida</taxon>
        <taxon>eudicotyledons</taxon>
        <taxon>Gunneridae</taxon>
        <taxon>Pentapetalae</taxon>
        <taxon>rosids</taxon>
        <taxon>fabids</taxon>
        <taxon>Fabales</taxon>
        <taxon>Fabaceae</taxon>
        <taxon>Papilionoideae</taxon>
        <taxon>50 kb inversion clade</taxon>
        <taxon>genistoids sensu lato</taxon>
        <taxon>core genistoids</taxon>
        <taxon>Genisteae</taxon>
        <taxon>Lupinus</taxon>
    </lineage>
</organism>
<dbReference type="PRINTS" id="PR00463">
    <property type="entry name" value="EP450I"/>
</dbReference>
<evidence type="ECO:0000256" key="5">
    <source>
        <dbReference type="ARBA" id="ARBA00023004"/>
    </source>
</evidence>
<evidence type="ECO:0000313" key="11">
    <source>
        <dbReference type="Proteomes" id="UP000447434"/>
    </source>
</evidence>
<keyword evidence="5 7" id="KW-0408">Iron</keyword>
<proteinExistence type="inferred from homology"/>
<evidence type="ECO:0000256" key="4">
    <source>
        <dbReference type="ARBA" id="ARBA00023002"/>
    </source>
</evidence>
<dbReference type="CDD" id="cd20654">
    <property type="entry name" value="CYP82"/>
    <property type="match status" value="1"/>
</dbReference>
<dbReference type="GO" id="GO:0004497">
    <property type="term" value="F:monooxygenase activity"/>
    <property type="evidence" value="ECO:0007669"/>
    <property type="project" value="UniProtKB-KW"/>
</dbReference>
<feature type="binding site" description="axial binding residue" evidence="7">
    <location>
        <position position="463"/>
    </location>
    <ligand>
        <name>heme</name>
        <dbReference type="ChEBI" id="CHEBI:30413"/>
    </ligand>
    <ligandPart>
        <name>Fe</name>
        <dbReference type="ChEBI" id="CHEBI:18248"/>
    </ligandPart>
</feature>
<evidence type="ECO:0000313" key="10">
    <source>
        <dbReference type="EMBL" id="KAE9615722.1"/>
    </source>
</evidence>
<name>A0A6A4QQI7_LUPAL</name>
<comment type="similarity">
    <text evidence="1 8">Belongs to the cytochrome P450 family.</text>
</comment>
<evidence type="ECO:0000256" key="9">
    <source>
        <dbReference type="SAM" id="Phobius"/>
    </source>
</evidence>
<dbReference type="Proteomes" id="UP000447434">
    <property type="component" value="Chromosome 4"/>
</dbReference>
<dbReference type="AlphaFoldDB" id="A0A6A4QQI7"/>
<dbReference type="GO" id="GO:0005506">
    <property type="term" value="F:iron ion binding"/>
    <property type="evidence" value="ECO:0007669"/>
    <property type="project" value="InterPro"/>
</dbReference>
<dbReference type="PANTHER" id="PTHR47947">
    <property type="entry name" value="CYTOCHROME P450 82C3-RELATED"/>
    <property type="match status" value="1"/>
</dbReference>
<comment type="cofactor">
    <cofactor evidence="7">
        <name>heme</name>
        <dbReference type="ChEBI" id="CHEBI:30413"/>
    </cofactor>
</comment>
<dbReference type="GO" id="GO:0016705">
    <property type="term" value="F:oxidoreductase activity, acting on paired donors, with incorporation or reduction of molecular oxygen"/>
    <property type="evidence" value="ECO:0007669"/>
    <property type="project" value="InterPro"/>
</dbReference>
<dbReference type="PANTHER" id="PTHR47947:SF49">
    <property type="entry name" value="CYTOCHROME P450 FAMILY PROTEIN"/>
    <property type="match status" value="1"/>
</dbReference>
<dbReference type="InterPro" id="IPR036396">
    <property type="entry name" value="Cyt_P450_sf"/>
</dbReference>
<dbReference type="FunFam" id="1.10.630.10:FF:000026">
    <property type="entry name" value="Cytochrome P450 82C4"/>
    <property type="match status" value="1"/>
</dbReference>
<dbReference type="InterPro" id="IPR001128">
    <property type="entry name" value="Cyt_P450"/>
</dbReference>
<accession>A0A6A4QQI7</accession>
<keyword evidence="2 7" id="KW-0349">Heme</keyword>
<comment type="caution">
    <text evidence="10">The sequence shown here is derived from an EMBL/GenBank/DDBJ whole genome shotgun (WGS) entry which is preliminary data.</text>
</comment>
<keyword evidence="11" id="KW-1185">Reference proteome</keyword>
<evidence type="ECO:0000256" key="1">
    <source>
        <dbReference type="ARBA" id="ARBA00010617"/>
    </source>
</evidence>
<keyword evidence="9" id="KW-0472">Membrane</keyword>
<gene>
    <name evidence="10" type="ORF">Lalb_Chr04g0258331</name>
</gene>
<dbReference type="Pfam" id="PF00067">
    <property type="entry name" value="p450"/>
    <property type="match status" value="1"/>
</dbReference>
<sequence>MDLVENSLNAVGVGLISLVIVCFVVWRRFKGSKGREAPIVSGSWPLLGHLPLLSGSKATHHILGAMADKYGPIFTIKLGSAAVLVVNNWELAKECFTTNDLTLSYRPTVLMTEHMTYNQCMFSFTPYGAFWRETRKIINSGYLSNNKVDLLSDIRVFEVKSSIRELFNLWSRKNDNSNFMLVEMKQWFRELAFNVTFHMFAGKQDFGGDAITNDKEAQKCLKTIREYLRLVGVFTVADAIPLLRWFDFGGHEKAMKQTFKELDSVIGAWLEEHRKKKMKALDHDDKRNKDFIDVMLSMIDGSTIEGIDSDTFIKATTMTLVLGATDTSIVTHTWAICLLLNNPHALEKVKEEIDTNVGKERCVNESDINKLVYLQAVVKETLRLYPPTPITFREFGEDCNIGGYYVKKGTRLFTNLWKIQTDPRMWPDPLEFKPERFLTTHKDVDVRGHHYEFIPFGSGRRICPGITFGLRTTYLTLASFIQSFEIAKPSNKPIDMSAVVEVTNIKVTPLDVLIKPRLSPKFYENI</sequence>
<keyword evidence="4 8" id="KW-0560">Oxidoreductase</keyword>
<reference evidence="11" key="1">
    <citation type="journal article" date="2020" name="Nat. Commun.">
        <title>Genome sequence of the cluster root forming white lupin.</title>
        <authorList>
            <person name="Hufnagel B."/>
            <person name="Marques A."/>
            <person name="Soriano A."/>
            <person name="Marques L."/>
            <person name="Divol F."/>
            <person name="Doumas P."/>
            <person name="Sallet E."/>
            <person name="Mancinotti D."/>
            <person name="Carrere S."/>
            <person name="Marande W."/>
            <person name="Arribat S."/>
            <person name="Keller J."/>
            <person name="Huneau C."/>
            <person name="Blein T."/>
            <person name="Aime D."/>
            <person name="Laguerre M."/>
            <person name="Taylor J."/>
            <person name="Schubert V."/>
            <person name="Nelson M."/>
            <person name="Geu-Flores F."/>
            <person name="Crespi M."/>
            <person name="Gallardo-Guerrero K."/>
            <person name="Delaux P.-M."/>
            <person name="Salse J."/>
            <person name="Berges H."/>
            <person name="Guyot R."/>
            <person name="Gouzy J."/>
            <person name="Peret B."/>
        </authorList>
    </citation>
    <scope>NUCLEOTIDE SEQUENCE [LARGE SCALE GENOMIC DNA]</scope>
    <source>
        <strain evidence="11">cv. Amiga</strain>
    </source>
</reference>
<keyword evidence="9" id="KW-0812">Transmembrane</keyword>
<dbReference type="GO" id="GO:0020037">
    <property type="term" value="F:heme binding"/>
    <property type="evidence" value="ECO:0007669"/>
    <property type="project" value="InterPro"/>
</dbReference>
<evidence type="ECO:0000256" key="7">
    <source>
        <dbReference type="PIRSR" id="PIRSR602401-1"/>
    </source>
</evidence>
<protein>
    <submittedName>
        <fullName evidence="10">Putative cytochrome P450</fullName>
    </submittedName>
</protein>
<dbReference type="InterPro" id="IPR017972">
    <property type="entry name" value="Cyt_P450_CS"/>
</dbReference>
<dbReference type="EMBL" id="WOCE01000004">
    <property type="protein sequence ID" value="KAE9615722.1"/>
    <property type="molecule type" value="Genomic_DNA"/>
</dbReference>
<dbReference type="Gene3D" id="1.10.630.10">
    <property type="entry name" value="Cytochrome P450"/>
    <property type="match status" value="1"/>
</dbReference>
<dbReference type="InterPro" id="IPR002401">
    <property type="entry name" value="Cyt_P450_E_grp-I"/>
</dbReference>
<dbReference type="SUPFAM" id="SSF48264">
    <property type="entry name" value="Cytochrome P450"/>
    <property type="match status" value="1"/>
</dbReference>
<dbReference type="OrthoDB" id="2789670at2759"/>
<keyword evidence="6 8" id="KW-0503">Monooxygenase</keyword>
<dbReference type="PROSITE" id="PS00086">
    <property type="entry name" value="CYTOCHROME_P450"/>
    <property type="match status" value="1"/>
</dbReference>
<keyword evidence="3 7" id="KW-0479">Metal-binding</keyword>
<keyword evidence="9" id="KW-1133">Transmembrane helix</keyword>
<evidence type="ECO:0000256" key="2">
    <source>
        <dbReference type="ARBA" id="ARBA00022617"/>
    </source>
</evidence>
<feature type="transmembrane region" description="Helical" evidence="9">
    <location>
        <begin position="6"/>
        <end position="26"/>
    </location>
</feature>
<dbReference type="InterPro" id="IPR050651">
    <property type="entry name" value="Plant_Cytochrome_P450_Monoox"/>
</dbReference>
<evidence type="ECO:0000256" key="8">
    <source>
        <dbReference type="RuleBase" id="RU000461"/>
    </source>
</evidence>